<dbReference type="SMART" id="SM00028">
    <property type="entry name" value="TPR"/>
    <property type="match status" value="4"/>
</dbReference>
<dbReference type="AlphaFoldDB" id="A0A8J2H6S4"/>
<sequence>MPSSNPLPPKENALFKRILRCYEHKQYKNGLKFAKQILSNPKFSEHGETLAMKGLTLNCLGRKEEAYDHVRRGLRNDLQSHVCWHVYGLLQRSDKKYDEAIKAYRNALKWDKDNIQILRDLSLLQIQMRDLDGYKDTRYQLFMLRPTQRASWIGFAISYHLLKDYETALKILDTFRDSPMICYDYEHSELLLYQNLVIQESGDSEQALKHLDKYSDQICDKITVKETYGKLRLELRQYEEAAQVYKDLLNINPENTTYYAKLAEAERHTTPEETLKMLQRFEELYPRALAPRRLQLNYATGEQFKILVDKYLRRGLHKGVPPLFVNLRSLYTDQSKIDVIQSLHGGNVQDAYKWLDEAQGLDTADRYINSKCAKYMLRANLVKEAEETCSKFTREGVPPMENLNEMQCMWIQTEAARAYQRLGKYGEALKKCHEVDRHFSEIIEDQFDFHTYCMRKMTLRSYVGLLRLEDILRSHPFYFKAAKCAMEVYLRLHDNPLPDPTQIQEIDT</sequence>
<evidence type="ECO:0000256" key="3">
    <source>
        <dbReference type="PROSITE-ProRule" id="PRU00339"/>
    </source>
</evidence>
<keyword evidence="5" id="KW-1185">Reference proteome</keyword>
<dbReference type="InterPro" id="IPR021183">
    <property type="entry name" value="NatA_aux_su"/>
</dbReference>
<dbReference type="InterPro" id="IPR019734">
    <property type="entry name" value="TPR_rpt"/>
</dbReference>
<dbReference type="PANTHER" id="PTHR22767">
    <property type="entry name" value="N-TERMINAL ACETYLTRANSFERASE-RELATED"/>
    <property type="match status" value="1"/>
</dbReference>
<keyword evidence="1" id="KW-0677">Repeat</keyword>
<dbReference type="FunFam" id="1.25.40.1040:FF:000033">
    <property type="entry name" value="N(alpha)-acetyltransferase 15, NatA auxiliary subunit"/>
    <property type="match status" value="1"/>
</dbReference>
<keyword evidence="2 3" id="KW-0802">TPR repeat</keyword>
<dbReference type="InterPro" id="IPR011990">
    <property type="entry name" value="TPR-like_helical_dom_sf"/>
</dbReference>
<reference evidence="4" key="1">
    <citation type="submission" date="2021-04" db="EMBL/GenBank/DDBJ databases">
        <authorList>
            <person name="Chebbi M.A.C M."/>
        </authorList>
    </citation>
    <scope>NUCLEOTIDE SEQUENCE</scope>
</reference>
<evidence type="ECO:0000313" key="5">
    <source>
        <dbReference type="Proteomes" id="UP000786811"/>
    </source>
</evidence>
<dbReference type="Gene3D" id="1.25.40.1010">
    <property type="match status" value="1"/>
</dbReference>
<dbReference type="EMBL" id="CAJNRD030001117">
    <property type="protein sequence ID" value="CAG5078473.1"/>
    <property type="molecule type" value="Genomic_DNA"/>
</dbReference>
<feature type="non-terminal residue" evidence="4">
    <location>
        <position position="1"/>
    </location>
</feature>
<accession>A0A8J2H6S4</accession>
<comment type="caution">
    <text evidence="4">The sequence shown here is derived from an EMBL/GenBank/DDBJ whole genome shotgun (WGS) entry which is preliminary data.</text>
</comment>
<dbReference type="OrthoDB" id="10263032at2759"/>
<proteinExistence type="predicted"/>
<protein>
    <submittedName>
        <fullName evidence="4">NatA auxiliary subunit (Homo sapiens)</fullName>
    </submittedName>
</protein>
<feature type="repeat" description="TPR" evidence="3">
    <location>
        <begin position="222"/>
        <end position="255"/>
    </location>
</feature>
<dbReference type="Gene3D" id="1.25.40.1040">
    <property type="match status" value="2"/>
</dbReference>
<dbReference type="GO" id="GO:0031415">
    <property type="term" value="C:NatA complex"/>
    <property type="evidence" value="ECO:0007669"/>
    <property type="project" value="TreeGrafter"/>
</dbReference>
<dbReference type="Pfam" id="PF12569">
    <property type="entry name" value="NatA_aux_su"/>
    <property type="match status" value="2"/>
</dbReference>
<organism evidence="4 5">
    <name type="scientific">Cotesia congregata</name>
    <name type="common">Parasitoid wasp</name>
    <name type="synonym">Apanteles congregatus</name>
    <dbReference type="NCBI Taxonomy" id="51543"/>
    <lineage>
        <taxon>Eukaryota</taxon>
        <taxon>Metazoa</taxon>
        <taxon>Ecdysozoa</taxon>
        <taxon>Arthropoda</taxon>
        <taxon>Hexapoda</taxon>
        <taxon>Insecta</taxon>
        <taxon>Pterygota</taxon>
        <taxon>Neoptera</taxon>
        <taxon>Endopterygota</taxon>
        <taxon>Hymenoptera</taxon>
        <taxon>Apocrita</taxon>
        <taxon>Ichneumonoidea</taxon>
        <taxon>Braconidae</taxon>
        <taxon>Microgastrinae</taxon>
        <taxon>Cotesia</taxon>
    </lineage>
</organism>
<gene>
    <name evidence="4" type="ORF">HICCMSTLAB_LOCUS2751</name>
</gene>
<feature type="repeat" description="TPR" evidence="3">
    <location>
        <begin position="81"/>
        <end position="114"/>
    </location>
</feature>
<dbReference type="PANTHER" id="PTHR22767:SF2">
    <property type="entry name" value="N(ALPHA)-ACETYLTRANSFERASE 15_16, ISOFORM A"/>
    <property type="match status" value="1"/>
</dbReference>
<dbReference type="SUPFAM" id="SSF48452">
    <property type="entry name" value="TPR-like"/>
    <property type="match status" value="2"/>
</dbReference>
<name>A0A8J2H6S4_COTCN</name>
<dbReference type="Pfam" id="PF13181">
    <property type="entry name" value="TPR_8"/>
    <property type="match status" value="1"/>
</dbReference>
<evidence type="ECO:0000256" key="1">
    <source>
        <dbReference type="ARBA" id="ARBA00022737"/>
    </source>
</evidence>
<evidence type="ECO:0000313" key="4">
    <source>
        <dbReference type="EMBL" id="CAG5078473.1"/>
    </source>
</evidence>
<dbReference type="Proteomes" id="UP000786811">
    <property type="component" value="Unassembled WGS sequence"/>
</dbReference>
<dbReference type="PROSITE" id="PS50005">
    <property type="entry name" value="TPR"/>
    <property type="match status" value="2"/>
</dbReference>
<evidence type="ECO:0000256" key="2">
    <source>
        <dbReference type="ARBA" id="ARBA00022803"/>
    </source>
</evidence>